<proteinExistence type="predicted"/>
<evidence type="ECO:0000256" key="4">
    <source>
        <dbReference type="ARBA" id="ARBA00022989"/>
    </source>
</evidence>
<dbReference type="AlphaFoldDB" id="A0A917XYQ0"/>
<dbReference type="Pfam" id="PF07690">
    <property type="entry name" value="MFS_1"/>
    <property type="match status" value="1"/>
</dbReference>
<name>A0A917XYQ0_9ACTN</name>
<feature type="transmembrane region" description="Helical" evidence="6">
    <location>
        <begin position="278"/>
        <end position="298"/>
    </location>
</feature>
<dbReference type="InterPro" id="IPR020846">
    <property type="entry name" value="MFS_dom"/>
</dbReference>
<dbReference type="Gene3D" id="1.20.1250.20">
    <property type="entry name" value="MFS general substrate transporter like domains"/>
    <property type="match status" value="1"/>
</dbReference>
<keyword evidence="2" id="KW-0813">Transport</keyword>
<keyword evidence="5 6" id="KW-0472">Membrane</keyword>
<feature type="transmembrane region" description="Helical" evidence="6">
    <location>
        <begin position="310"/>
        <end position="330"/>
    </location>
</feature>
<dbReference type="InterPro" id="IPR036259">
    <property type="entry name" value="MFS_trans_sf"/>
</dbReference>
<feature type="transmembrane region" description="Helical" evidence="6">
    <location>
        <begin position="24"/>
        <end position="43"/>
    </location>
</feature>
<dbReference type="Proteomes" id="UP000600365">
    <property type="component" value="Unassembled WGS sequence"/>
</dbReference>
<dbReference type="PANTHER" id="PTHR23505">
    <property type="entry name" value="SPINSTER"/>
    <property type="match status" value="1"/>
</dbReference>
<evidence type="ECO:0000256" key="6">
    <source>
        <dbReference type="SAM" id="Phobius"/>
    </source>
</evidence>
<dbReference type="GO" id="GO:0005886">
    <property type="term" value="C:plasma membrane"/>
    <property type="evidence" value="ECO:0007669"/>
    <property type="project" value="UniProtKB-SubCell"/>
</dbReference>
<evidence type="ECO:0000256" key="3">
    <source>
        <dbReference type="ARBA" id="ARBA00022692"/>
    </source>
</evidence>
<evidence type="ECO:0000256" key="2">
    <source>
        <dbReference type="ARBA" id="ARBA00022448"/>
    </source>
</evidence>
<dbReference type="PANTHER" id="PTHR23505:SF79">
    <property type="entry name" value="PROTEIN SPINSTER"/>
    <property type="match status" value="1"/>
</dbReference>
<feature type="transmembrane region" description="Helical" evidence="6">
    <location>
        <begin position="95"/>
        <end position="114"/>
    </location>
</feature>
<keyword evidence="4 6" id="KW-1133">Transmembrane helix</keyword>
<feature type="transmembrane region" description="Helical" evidence="6">
    <location>
        <begin position="234"/>
        <end position="258"/>
    </location>
</feature>
<evidence type="ECO:0000259" key="7">
    <source>
        <dbReference type="PROSITE" id="PS50850"/>
    </source>
</evidence>
<keyword evidence="9" id="KW-1185">Reference proteome</keyword>
<reference evidence="8 9" key="1">
    <citation type="journal article" date="2014" name="Int. J. Syst. Evol. Microbiol.">
        <title>Complete genome sequence of Corynebacterium casei LMG S-19264T (=DSM 44701T), isolated from a smear-ripened cheese.</title>
        <authorList>
            <consortium name="US DOE Joint Genome Institute (JGI-PGF)"/>
            <person name="Walter F."/>
            <person name="Albersmeier A."/>
            <person name="Kalinowski J."/>
            <person name="Ruckert C."/>
        </authorList>
    </citation>
    <scope>NUCLEOTIDE SEQUENCE [LARGE SCALE GENOMIC DNA]</scope>
    <source>
        <strain evidence="8 9">CGMCC 4.7111</strain>
    </source>
</reference>
<dbReference type="GO" id="GO:0022857">
    <property type="term" value="F:transmembrane transporter activity"/>
    <property type="evidence" value="ECO:0007669"/>
    <property type="project" value="InterPro"/>
</dbReference>
<dbReference type="SUPFAM" id="SSF103473">
    <property type="entry name" value="MFS general substrate transporter"/>
    <property type="match status" value="1"/>
</dbReference>
<evidence type="ECO:0000313" key="9">
    <source>
        <dbReference type="Proteomes" id="UP000600365"/>
    </source>
</evidence>
<gene>
    <name evidence="8" type="ORF">GCM10011579_021650</name>
</gene>
<feature type="transmembrane region" description="Helical" evidence="6">
    <location>
        <begin position="365"/>
        <end position="385"/>
    </location>
</feature>
<dbReference type="PROSITE" id="PS50850">
    <property type="entry name" value="MFS"/>
    <property type="match status" value="1"/>
</dbReference>
<sequence>MTMEFHTPAQSTAPTASAWPVSKGYAWTVFALSFGLLLSDYMSRQVLNAVFPMLKAEWLLSDAALGSLSGVVALAVGVLTFPMSLMADRWGRVRSLLIAATLWSLATLGCALSANYGEMFVGRLFVGIGEAAYGSVGIAVVLSIFPAALRATLSGAFIAGGAFGSVLGVAVGGAVAQAAGWRWAFAAMGIFGLVLAAVYGVVVKESRLAPRGRPTAGEDGAAAPERLRAHLPRLFSSVSVVSAYVGSGLQLFIAAALLSWLPSFFNRYYHMAPAEAGGAAGGFALIIGLGMILGGVVSDRISSTAPIRKWAVALGCSLGSLLLLTLSFQLPTGPAQLLTLGLGSLLSAGSAGPAAAMVANLTPAAVAATAFATLTLANSLLGLAPGPAVTGALADRLGLLGALRVVPLVAVAAMVAFLVGRHWYERDLLRLDAPATKAEPKHPSEIAS</sequence>
<protein>
    <submittedName>
        <fullName evidence="8">MFS transporter</fullName>
    </submittedName>
</protein>
<organism evidence="8 9">
    <name type="scientific">Streptomyces albiflavescens</name>
    <dbReference type="NCBI Taxonomy" id="1623582"/>
    <lineage>
        <taxon>Bacteria</taxon>
        <taxon>Bacillati</taxon>
        <taxon>Actinomycetota</taxon>
        <taxon>Actinomycetes</taxon>
        <taxon>Kitasatosporales</taxon>
        <taxon>Streptomycetaceae</taxon>
        <taxon>Streptomyces</taxon>
    </lineage>
</organism>
<feature type="transmembrane region" description="Helical" evidence="6">
    <location>
        <begin position="120"/>
        <end position="145"/>
    </location>
</feature>
<feature type="transmembrane region" description="Helical" evidence="6">
    <location>
        <begin position="157"/>
        <end position="177"/>
    </location>
</feature>
<dbReference type="InterPro" id="IPR044770">
    <property type="entry name" value="MFS_spinster-like"/>
</dbReference>
<accession>A0A917XYQ0</accession>
<comment type="subcellular location">
    <subcellularLocation>
        <location evidence="1">Cell membrane</location>
        <topology evidence="1">Multi-pass membrane protein</topology>
    </subcellularLocation>
</comment>
<feature type="transmembrane region" description="Helical" evidence="6">
    <location>
        <begin position="183"/>
        <end position="203"/>
    </location>
</feature>
<evidence type="ECO:0000256" key="1">
    <source>
        <dbReference type="ARBA" id="ARBA00004651"/>
    </source>
</evidence>
<feature type="transmembrane region" description="Helical" evidence="6">
    <location>
        <begin position="63"/>
        <end position="83"/>
    </location>
</feature>
<keyword evidence="3 6" id="KW-0812">Transmembrane</keyword>
<evidence type="ECO:0000313" key="8">
    <source>
        <dbReference type="EMBL" id="GGN58379.1"/>
    </source>
</evidence>
<dbReference type="InterPro" id="IPR011701">
    <property type="entry name" value="MFS"/>
</dbReference>
<feature type="domain" description="Major facilitator superfamily (MFS) profile" evidence="7">
    <location>
        <begin position="28"/>
        <end position="428"/>
    </location>
</feature>
<dbReference type="EMBL" id="BMMM01000003">
    <property type="protein sequence ID" value="GGN58379.1"/>
    <property type="molecule type" value="Genomic_DNA"/>
</dbReference>
<feature type="transmembrane region" description="Helical" evidence="6">
    <location>
        <begin position="397"/>
        <end position="420"/>
    </location>
</feature>
<comment type="caution">
    <text evidence="8">The sequence shown here is derived from an EMBL/GenBank/DDBJ whole genome shotgun (WGS) entry which is preliminary data.</text>
</comment>
<feature type="transmembrane region" description="Helical" evidence="6">
    <location>
        <begin position="336"/>
        <end position="358"/>
    </location>
</feature>
<evidence type="ECO:0000256" key="5">
    <source>
        <dbReference type="ARBA" id="ARBA00023136"/>
    </source>
</evidence>